<dbReference type="SUPFAM" id="SSF51395">
    <property type="entry name" value="FMN-linked oxidoreductases"/>
    <property type="match status" value="1"/>
</dbReference>
<evidence type="ECO:0000313" key="8">
    <source>
        <dbReference type="Proteomes" id="UP000198881"/>
    </source>
</evidence>
<evidence type="ECO:0000259" key="6">
    <source>
        <dbReference type="Pfam" id="PF00724"/>
    </source>
</evidence>
<keyword evidence="2" id="KW-0285">Flavoprotein</keyword>
<gene>
    <name evidence="7" type="ORF">SAMN04487966_1079</name>
</gene>
<feature type="domain" description="NADH:flavin oxidoreductase/NADH oxidase N-terminal" evidence="6">
    <location>
        <begin position="3"/>
        <end position="355"/>
    </location>
</feature>
<organism evidence="7 8">
    <name type="scientific">Micrococcus terreus</name>
    <dbReference type="NCBI Taxonomy" id="574650"/>
    <lineage>
        <taxon>Bacteria</taxon>
        <taxon>Bacillati</taxon>
        <taxon>Actinomycetota</taxon>
        <taxon>Actinomycetes</taxon>
        <taxon>Micrococcales</taxon>
        <taxon>Micrococcaceae</taxon>
        <taxon>Micrococcus</taxon>
    </lineage>
</organism>
<comment type="cofactor">
    <cofactor evidence="1">
        <name>FMN</name>
        <dbReference type="ChEBI" id="CHEBI:58210"/>
    </cofactor>
</comment>
<name>A0A1I7MN35_9MICC</name>
<evidence type="ECO:0000256" key="3">
    <source>
        <dbReference type="ARBA" id="ARBA00022643"/>
    </source>
</evidence>
<evidence type="ECO:0000313" key="7">
    <source>
        <dbReference type="EMBL" id="SFV23351.1"/>
    </source>
</evidence>
<evidence type="ECO:0000256" key="5">
    <source>
        <dbReference type="ARBA" id="ARBA00023002"/>
    </source>
</evidence>
<evidence type="ECO:0000256" key="4">
    <source>
        <dbReference type="ARBA" id="ARBA00022857"/>
    </source>
</evidence>
<reference evidence="7 8" key="1">
    <citation type="submission" date="2016-10" db="EMBL/GenBank/DDBJ databases">
        <authorList>
            <person name="de Groot N.N."/>
        </authorList>
    </citation>
    <scope>NUCLEOTIDE SEQUENCE [LARGE SCALE GENOMIC DNA]</scope>
    <source>
        <strain evidence="7 8">CGMCC 1.7054</strain>
    </source>
</reference>
<dbReference type="RefSeq" id="WP_091697566.1">
    <property type="nucleotide sequence ID" value="NZ_FPCG01000007.1"/>
</dbReference>
<dbReference type="GO" id="GO:0003959">
    <property type="term" value="F:NADPH dehydrogenase activity"/>
    <property type="evidence" value="ECO:0007669"/>
    <property type="project" value="InterPro"/>
</dbReference>
<dbReference type="CDD" id="cd02932">
    <property type="entry name" value="OYE_YqiM_FMN"/>
    <property type="match status" value="1"/>
</dbReference>
<keyword evidence="3" id="KW-0288">FMN</keyword>
<accession>A0A1I7MN35</accession>
<proteinExistence type="predicted"/>
<dbReference type="GO" id="GO:0010181">
    <property type="term" value="F:FMN binding"/>
    <property type="evidence" value="ECO:0007669"/>
    <property type="project" value="InterPro"/>
</dbReference>
<dbReference type="STRING" id="574650.SAMN04487966_1079"/>
<dbReference type="InterPro" id="IPR013785">
    <property type="entry name" value="Aldolase_TIM"/>
</dbReference>
<evidence type="ECO:0000256" key="1">
    <source>
        <dbReference type="ARBA" id="ARBA00001917"/>
    </source>
</evidence>
<sequence length="383" mass="41098">MTKLFDPVSLGALTLRNRLILPPMCQYTVAAKDGVPVPWHLAHLGARAAGGFGMVVAEATSVTPEGRISDQDTGLWNEAQADAWKPVTEFIRWQGAVAAVQIAHAGAKASTPADHPGNSRQPLPVGEGGWETVSPSGIHPVSGLGPTRALTDDGVEKLIGAWGEAARRAVEAGFQVVQIHAAHGYLIHQFLSPVTNRRTDRWGGSWENRTRFLKRIVDAVVDAVPDEVPVGVRFSGSDWLQDSWGIEDTVALVRELVPAGVQWVDLSSGGIGDTYQGPKGPGYQVPLAEQVKRETADLRTVAGQPLLISAVGSITDPQMAADVVEEGRADAVGIGRAALVRPNWPVEAAQALEDERYREQMAPEYHRGVWGRLDRPAEALASR</sequence>
<evidence type="ECO:0000256" key="2">
    <source>
        <dbReference type="ARBA" id="ARBA00022630"/>
    </source>
</evidence>
<protein>
    <submittedName>
        <fullName evidence="7">2,4-dienoyl-CoA reductase</fullName>
    </submittedName>
</protein>
<dbReference type="AlphaFoldDB" id="A0A1I7MN35"/>
<dbReference type="InterPro" id="IPR001155">
    <property type="entry name" value="OxRdtase_FMN_N"/>
</dbReference>
<dbReference type="Gene3D" id="3.20.20.70">
    <property type="entry name" value="Aldolase class I"/>
    <property type="match status" value="1"/>
</dbReference>
<dbReference type="InterPro" id="IPR044152">
    <property type="entry name" value="YqjM-like"/>
</dbReference>
<dbReference type="Pfam" id="PF00724">
    <property type="entry name" value="Oxidored_FMN"/>
    <property type="match status" value="1"/>
</dbReference>
<dbReference type="PANTHER" id="PTHR43303">
    <property type="entry name" value="NADPH DEHYDROGENASE C23G7.10C-RELATED"/>
    <property type="match status" value="1"/>
</dbReference>
<dbReference type="OrthoDB" id="3169239at2"/>
<keyword evidence="5" id="KW-0560">Oxidoreductase</keyword>
<keyword evidence="8" id="KW-1185">Reference proteome</keyword>
<keyword evidence="4" id="KW-0521">NADP</keyword>
<dbReference type="GO" id="GO:0050661">
    <property type="term" value="F:NADP binding"/>
    <property type="evidence" value="ECO:0007669"/>
    <property type="project" value="InterPro"/>
</dbReference>
<dbReference type="PANTHER" id="PTHR43303:SF4">
    <property type="entry name" value="NADPH DEHYDROGENASE C23G7.10C-RELATED"/>
    <property type="match status" value="1"/>
</dbReference>
<dbReference type="EMBL" id="FPCG01000007">
    <property type="protein sequence ID" value="SFV23351.1"/>
    <property type="molecule type" value="Genomic_DNA"/>
</dbReference>
<dbReference type="Proteomes" id="UP000198881">
    <property type="component" value="Unassembled WGS sequence"/>
</dbReference>